<dbReference type="CDD" id="cd02511">
    <property type="entry name" value="Beta4Glucosyltransferase"/>
    <property type="match status" value="1"/>
</dbReference>
<evidence type="ECO:0000259" key="3">
    <source>
        <dbReference type="Pfam" id="PF00535"/>
    </source>
</evidence>
<comment type="caution">
    <text evidence="4">The sequence shown here is derived from an EMBL/GenBank/DDBJ whole genome shotgun (WGS) entry which is preliminary data.</text>
</comment>
<dbReference type="PANTHER" id="PTHR43630:SF2">
    <property type="entry name" value="GLYCOSYLTRANSFERASE"/>
    <property type="match status" value="1"/>
</dbReference>
<proteinExistence type="inferred from homology"/>
<dbReference type="GO" id="GO:0016740">
    <property type="term" value="F:transferase activity"/>
    <property type="evidence" value="ECO:0007669"/>
    <property type="project" value="UniProtKB-KW"/>
</dbReference>
<dbReference type="InterPro" id="IPR029044">
    <property type="entry name" value="Nucleotide-diphossugar_trans"/>
</dbReference>
<dbReference type="Proteomes" id="UP000011754">
    <property type="component" value="Unassembled WGS sequence"/>
</dbReference>
<feature type="region of interest" description="Disordered" evidence="2">
    <location>
        <begin position="16"/>
        <end position="38"/>
    </location>
</feature>
<evidence type="ECO:0000256" key="2">
    <source>
        <dbReference type="SAM" id="MobiDB-lite"/>
    </source>
</evidence>
<feature type="domain" description="Glycosyltransferase 2-like" evidence="3">
    <location>
        <begin position="49"/>
        <end position="169"/>
    </location>
</feature>
<dbReference type="Pfam" id="PF00535">
    <property type="entry name" value="Glycos_transf_2"/>
    <property type="match status" value="1"/>
</dbReference>
<dbReference type="PANTHER" id="PTHR43630">
    <property type="entry name" value="POLY-BETA-1,6-N-ACETYL-D-GLUCOSAMINE SYNTHASE"/>
    <property type="match status" value="1"/>
</dbReference>
<gene>
    <name evidence="4" type="ORF">LEP1GSC067_3432</name>
</gene>
<evidence type="ECO:0000313" key="4">
    <source>
        <dbReference type="EMBL" id="EMF41558.1"/>
    </source>
</evidence>
<protein>
    <submittedName>
        <fullName evidence="4">Glycosyltransferase, group 2 family protein</fullName>
    </submittedName>
</protein>
<sequence>MTEKEFILPLEKEPIPGINQTDGKINSSQEKKQTQKKGILQESIGKKLSVAIITYNEEKNIKECIESCLEIADEIVVLDSISTDKTEMISKSFSSVRFYKQRFKGHIEQKNDAIALCKYDWILSLDADERISTELKNSILSFKQKQDDETLNGLQVSRLTYHMGKFIRHSGWYPQYRYRIFKKGNAIWVGENPHDYISIQGKGSKICGDIIHYSFRDLSHQVNTINQFSSIVAFTRQKKGKRFSILRTIYKPFSKFIETYFFKFGFLDGFPGWVIAVSSAYSTFLKDAKQYELQKEILERPSNVKEDYGRH</sequence>
<comment type="similarity">
    <text evidence="1">Belongs to the glycosyltransferase 2 family. WaaE/KdtX subfamily.</text>
</comment>
<reference evidence="4 5" key="1">
    <citation type="submission" date="2013-01" db="EMBL/GenBank/DDBJ databases">
        <authorList>
            <person name="Harkins D.M."/>
            <person name="Durkin A.S."/>
            <person name="Brinkac L.M."/>
            <person name="Haft D.H."/>
            <person name="Selengut J.D."/>
            <person name="Sanka R."/>
            <person name="DePew J."/>
            <person name="Purushe J."/>
            <person name="Hartskeerl R.A."/>
            <person name="Ahmed A."/>
            <person name="van der Linden H."/>
            <person name="Goris M.G.A."/>
            <person name="Vinetz J.M."/>
            <person name="Sutton G.G."/>
            <person name="Nierman W.C."/>
            <person name="Fouts D.E."/>
        </authorList>
    </citation>
    <scope>NUCLEOTIDE SEQUENCE [LARGE SCALE GENOMIC DNA]</scope>
    <source>
        <strain evidence="4 5">TE 1992</strain>
    </source>
</reference>
<dbReference type="InterPro" id="IPR001173">
    <property type="entry name" value="Glyco_trans_2-like"/>
</dbReference>
<accession>M3DK01</accession>
<feature type="compositionally biased region" description="Polar residues" evidence="2">
    <location>
        <begin position="18"/>
        <end position="28"/>
    </location>
</feature>
<keyword evidence="4" id="KW-0808">Transferase</keyword>
<dbReference type="EMBL" id="AKWW02000060">
    <property type="protein sequence ID" value="EMF41558.1"/>
    <property type="molecule type" value="Genomic_DNA"/>
</dbReference>
<dbReference type="SUPFAM" id="SSF53448">
    <property type="entry name" value="Nucleotide-diphospho-sugar transferases"/>
    <property type="match status" value="1"/>
</dbReference>
<evidence type="ECO:0000313" key="5">
    <source>
        <dbReference type="Proteomes" id="UP000011754"/>
    </source>
</evidence>
<organism evidence="4 5">
    <name type="scientific">Leptospira interrogans serovar Lora str. TE 1992</name>
    <dbReference type="NCBI Taxonomy" id="1193028"/>
    <lineage>
        <taxon>Bacteria</taxon>
        <taxon>Pseudomonadati</taxon>
        <taxon>Spirochaetota</taxon>
        <taxon>Spirochaetia</taxon>
        <taxon>Leptospirales</taxon>
        <taxon>Leptospiraceae</taxon>
        <taxon>Leptospira</taxon>
    </lineage>
</organism>
<name>M3DK01_LEPIR</name>
<dbReference type="Gene3D" id="3.90.550.10">
    <property type="entry name" value="Spore Coat Polysaccharide Biosynthesis Protein SpsA, Chain A"/>
    <property type="match status" value="1"/>
</dbReference>
<evidence type="ECO:0000256" key="1">
    <source>
        <dbReference type="ARBA" id="ARBA00038494"/>
    </source>
</evidence>
<dbReference type="AlphaFoldDB" id="M3DK01"/>